<gene>
    <name evidence="3" type="ORF">F7O44_02075</name>
</gene>
<dbReference type="RefSeq" id="WP_162448520.1">
    <property type="nucleotide sequence ID" value="NZ_WLZY01000001.1"/>
</dbReference>
<keyword evidence="1" id="KW-0812">Transmembrane</keyword>
<comment type="caution">
    <text evidence="3">The sequence shown here is derived from an EMBL/GenBank/DDBJ whole genome shotgun (WGS) entry which is preliminary data.</text>
</comment>
<dbReference type="Proteomes" id="UP000460435">
    <property type="component" value="Unassembled WGS sequence"/>
</dbReference>
<keyword evidence="4" id="KW-1185">Reference proteome</keyword>
<name>A0A7K3LYT5_9ACTN</name>
<accession>A0A7K3LYT5</accession>
<feature type="chain" id="PRO_5038977314" evidence="2">
    <location>
        <begin position="27"/>
        <end position="226"/>
    </location>
</feature>
<evidence type="ECO:0000256" key="1">
    <source>
        <dbReference type="SAM" id="Phobius"/>
    </source>
</evidence>
<organism evidence="3 4">
    <name type="scientific">Phytoactinopolyspora mesophila</name>
    <dbReference type="NCBI Taxonomy" id="2650750"/>
    <lineage>
        <taxon>Bacteria</taxon>
        <taxon>Bacillati</taxon>
        <taxon>Actinomycetota</taxon>
        <taxon>Actinomycetes</taxon>
        <taxon>Jiangellales</taxon>
        <taxon>Jiangellaceae</taxon>
        <taxon>Phytoactinopolyspora</taxon>
    </lineage>
</organism>
<reference evidence="3 4" key="1">
    <citation type="submission" date="2019-11" db="EMBL/GenBank/DDBJ databases">
        <authorList>
            <person name="Li X.-J."/>
            <person name="Feng X.-M."/>
        </authorList>
    </citation>
    <scope>NUCLEOTIDE SEQUENCE [LARGE SCALE GENOMIC DNA]</scope>
    <source>
        <strain evidence="3 4">XMNu-373</strain>
    </source>
</reference>
<feature type="transmembrane region" description="Helical" evidence="1">
    <location>
        <begin position="196"/>
        <end position="214"/>
    </location>
</feature>
<protein>
    <submittedName>
        <fullName evidence="3">Uncharacterized protein</fullName>
    </submittedName>
</protein>
<feature type="signal peptide" evidence="2">
    <location>
        <begin position="1"/>
        <end position="26"/>
    </location>
</feature>
<keyword evidence="2" id="KW-0732">Signal</keyword>
<evidence type="ECO:0000256" key="2">
    <source>
        <dbReference type="SAM" id="SignalP"/>
    </source>
</evidence>
<sequence>MTRWVGRAAVTAAVLAMSAGASSAAAHPFGDPQTVQLTAEESTVVVRWSAPADDLLVLGGLVGALPDRREIVFDVSPDAPPEPVGDTDADRLIASPDVAAYLAENVVVRQAGTPCPADVRLDGLIDDGAELVFTCRSHVEDVEIEVTTLTDVHEAYRTAALGDGSTTPGRALYTVDDTTVTWTFGTEQDGAPGAPVALWGAVGVAALAGALGTARTLRARSRRSDS</sequence>
<evidence type="ECO:0000313" key="4">
    <source>
        <dbReference type="Proteomes" id="UP000460435"/>
    </source>
</evidence>
<evidence type="ECO:0000313" key="3">
    <source>
        <dbReference type="EMBL" id="NDL55852.1"/>
    </source>
</evidence>
<proteinExistence type="predicted"/>
<dbReference type="EMBL" id="WLZY01000001">
    <property type="protein sequence ID" value="NDL55852.1"/>
    <property type="molecule type" value="Genomic_DNA"/>
</dbReference>
<keyword evidence="1" id="KW-1133">Transmembrane helix</keyword>
<dbReference type="AlphaFoldDB" id="A0A7K3LYT5"/>
<keyword evidence="1" id="KW-0472">Membrane</keyword>